<evidence type="ECO:0000313" key="13">
    <source>
        <dbReference type="Proteomes" id="UP000441208"/>
    </source>
</evidence>
<evidence type="ECO:0000313" key="4">
    <source>
        <dbReference type="EMBL" id="KAE9066177.1"/>
    </source>
</evidence>
<dbReference type="Proteomes" id="UP000433483">
    <property type="component" value="Unassembled WGS sequence"/>
</dbReference>
<evidence type="ECO:0000313" key="12">
    <source>
        <dbReference type="Proteomes" id="UP000440367"/>
    </source>
</evidence>
<feature type="chain" id="PRO_5036380794" description="RxLR effector protein" evidence="1">
    <location>
        <begin position="21"/>
        <end position="51"/>
    </location>
</feature>
<proteinExistence type="predicted"/>
<evidence type="ECO:0000313" key="3">
    <source>
        <dbReference type="EMBL" id="KAE8968151.1"/>
    </source>
</evidence>
<evidence type="ECO:0000256" key="1">
    <source>
        <dbReference type="SAM" id="SignalP"/>
    </source>
</evidence>
<evidence type="ECO:0000313" key="8">
    <source>
        <dbReference type="EMBL" id="KAE9178031.1"/>
    </source>
</evidence>
<dbReference type="EMBL" id="QXGF01002590">
    <property type="protein sequence ID" value="KAE8924096.1"/>
    <property type="molecule type" value="Genomic_DNA"/>
</dbReference>
<dbReference type="Proteomes" id="UP000476176">
    <property type="component" value="Unassembled WGS sequence"/>
</dbReference>
<dbReference type="Proteomes" id="UP000429523">
    <property type="component" value="Unassembled WGS sequence"/>
</dbReference>
<reference evidence="10 11" key="1">
    <citation type="submission" date="2018-08" db="EMBL/GenBank/DDBJ databases">
        <title>Genomic investigation of the strawberry pathogen Phytophthora fragariae indicates pathogenicity is determined by transcriptional variation in three key races.</title>
        <authorList>
            <person name="Adams T.M."/>
            <person name="Armitage A.D."/>
            <person name="Sobczyk M.K."/>
            <person name="Bates H.J."/>
            <person name="Dunwell J.M."/>
            <person name="Nellist C.F."/>
            <person name="Harrison R.J."/>
        </authorList>
    </citation>
    <scope>NUCLEOTIDE SEQUENCE [LARGE SCALE GENOMIC DNA]</scope>
    <source>
        <strain evidence="8 12">BC-1</strain>
        <strain evidence="7 15">BC-23</strain>
        <strain evidence="6 11">NOV-27</strain>
        <strain evidence="5 13">NOV-71</strain>
        <strain evidence="9 16">NOV-77</strain>
        <strain evidence="2 10">NOV-9</strain>
        <strain evidence="4 17">ONT-3</strain>
        <strain evidence="3 14">SCRP245</strain>
    </source>
</reference>
<evidence type="ECO:0000313" key="17">
    <source>
        <dbReference type="Proteomes" id="UP000488956"/>
    </source>
</evidence>
<evidence type="ECO:0000313" key="7">
    <source>
        <dbReference type="EMBL" id="KAE9176210.1"/>
    </source>
</evidence>
<dbReference type="EMBL" id="QXFZ01003451">
    <property type="protein sequence ID" value="KAE9068994.1"/>
    <property type="molecule type" value="Genomic_DNA"/>
</dbReference>
<evidence type="ECO:0000313" key="2">
    <source>
        <dbReference type="EMBL" id="KAE8924096.1"/>
    </source>
</evidence>
<dbReference type="EMBL" id="QXGD01003390">
    <property type="protein sequence ID" value="KAE9178031.1"/>
    <property type="molecule type" value="Genomic_DNA"/>
</dbReference>
<organism evidence="8 12">
    <name type="scientific">Phytophthora fragariae</name>
    <dbReference type="NCBI Taxonomy" id="53985"/>
    <lineage>
        <taxon>Eukaryota</taxon>
        <taxon>Sar</taxon>
        <taxon>Stramenopiles</taxon>
        <taxon>Oomycota</taxon>
        <taxon>Peronosporomycetes</taxon>
        <taxon>Peronosporales</taxon>
        <taxon>Peronosporaceae</taxon>
        <taxon>Phytophthora</taxon>
    </lineage>
</organism>
<protein>
    <recommendedName>
        <fullName evidence="18">RxLR effector protein</fullName>
    </recommendedName>
</protein>
<dbReference type="Proteomes" id="UP000486351">
    <property type="component" value="Unassembled WGS sequence"/>
</dbReference>
<dbReference type="EMBL" id="QXFY01003601">
    <property type="protein sequence ID" value="KAE9283639.1"/>
    <property type="molecule type" value="Genomic_DNA"/>
</dbReference>
<evidence type="ECO:0000313" key="16">
    <source>
        <dbReference type="Proteomes" id="UP000486351"/>
    </source>
</evidence>
<keyword evidence="11" id="KW-1185">Reference proteome</keyword>
<dbReference type="EMBL" id="QXGC01003378">
    <property type="protein sequence ID" value="KAE9176210.1"/>
    <property type="molecule type" value="Genomic_DNA"/>
</dbReference>
<dbReference type="EMBL" id="QXGB01003538">
    <property type="protein sequence ID" value="KAE9170235.1"/>
    <property type="molecule type" value="Genomic_DNA"/>
</dbReference>
<dbReference type="Proteomes" id="UP000488956">
    <property type="component" value="Unassembled WGS sequence"/>
</dbReference>
<dbReference type="Proteomes" id="UP000441208">
    <property type="component" value="Unassembled WGS sequence"/>
</dbReference>
<evidence type="ECO:0000313" key="11">
    <source>
        <dbReference type="Proteomes" id="UP000433483"/>
    </source>
</evidence>
<evidence type="ECO:0000313" key="15">
    <source>
        <dbReference type="Proteomes" id="UP000476176"/>
    </source>
</evidence>
<name>A0A6A3W8T6_9STRA</name>
<dbReference type="Proteomes" id="UP000440367">
    <property type="component" value="Unassembled WGS sequence"/>
</dbReference>
<evidence type="ECO:0000313" key="5">
    <source>
        <dbReference type="EMBL" id="KAE9068994.1"/>
    </source>
</evidence>
<evidence type="ECO:0008006" key="18">
    <source>
        <dbReference type="Google" id="ProtNLM"/>
    </source>
</evidence>
<sequence>MSSGNVRRFFVLLSIYTSLASRSVRPSVSGQGLSLYPPLQRYRRRTDSIGG</sequence>
<accession>A0A6A3W8T6</accession>
<evidence type="ECO:0000313" key="10">
    <source>
        <dbReference type="Proteomes" id="UP000429523"/>
    </source>
</evidence>
<feature type="signal peptide" evidence="1">
    <location>
        <begin position="1"/>
        <end position="20"/>
    </location>
</feature>
<evidence type="ECO:0000313" key="6">
    <source>
        <dbReference type="EMBL" id="KAE9170235.1"/>
    </source>
</evidence>
<dbReference type="AlphaFoldDB" id="A0A6A3W8T6"/>
<dbReference type="Proteomes" id="UP000460718">
    <property type="component" value="Unassembled WGS sequence"/>
</dbReference>
<evidence type="ECO:0000313" key="9">
    <source>
        <dbReference type="EMBL" id="KAE9283639.1"/>
    </source>
</evidence>
<evidence type="ECO:0000313" key="14">
    <source>
        <dbReference type="Proteomes" id="UP000460718"/>
    </source>
</evidence>
<keyword evidence="1" id="KW-0732">Signal</keyword>
<comment type="caution">
    <text evidence="8">The sequence shown here is derived from an EMBL/GenBank/DDBJ whole genome shotgun (WGS) entry which is preliminary data.</text>
</comment>
<dbReference type="EMBL" id="QXFX01003945">
    <property type="protein sequence ID" value="KAE9066177.1"/>
    <property type="molecule type" value="Genomic_DNA"/>
</dbReference>
<dbReference type="EMBL" id="QXFW01003912">
    <property type="protein sequence ID" value="KAE8968151.1"/>
    <property type="molecule type" value="Genomic_DNA"/>
</dbReference>
<gene>
    <name evidence="8" type="ORF">PF002_g28176</name>
    <name evidence="7" type="ORF">PF004_g26162</name>
    <name evidence="6" type="ORF">PF005_g27636</name>
    <name evidence="5" type="ORF">PF007_g27486</name>
    <name evidence="9" type="ORF">PF008_g27355</name>
    <name evidence="2" type="ORF">PF009_g25669</name>
    <name evidence="4" type="ORF">PF010_g27911</name>
    <name evidence="3" type="ORF">PF011_g27289</name>
</gene>